<feature type="non-terminal residue" evidence="2">
    <location>
        <position position="801"/>
    </location>
</feature>
<proteinExistence type="predicted"/>
<protein>
    <recommendedName>
        <fullName evidence="4">C2H2-type domain-containing protein</fullName>
    </recommendedName>
</protein>
<feature type="region of interest" description="Disordered" evidence="1">
    <location>
        <begin position="625"/>
        <end position="657"/>
    </location>
</feature>
<evidence type="ECO:0000313" key="2">
    <source>
        <dbReference type="EMBL" id="RFU24657.1"/>
    </source>
</evidence>
<dbReference type="PANTHER" id="PTHR38166">
    <property type="entry name" value="C2H2-TYPE DOMAIN-CONTAINING PROTEIN-RELATED"/>
    <property type="match status" value="1"/>
</dbReference>
<feature type="region of interest" description="Disordered" evidence="1">
    <location>
        <begin position="423"/>
        <end position="468"/>
    </location>
</feature>
<evidence type="ECO:0000313" key="3">
    <source>
        <dbReference type="Proteomes" id="UP000258309"/>
    </source>
</evidence>
<feature type="compositionally biased region" description="Polar residues" evidence="1">
    <location>
        <begin position="381"/>
        <end position="392"/>
    </location>
</feature>
<feature type="non-terminal residue" evidence="2">
    <location>
        <position position="1"/>
    </location>
</feature>
<name>A0A3E2GUE8_SCYLI</name>
<sequence>MFTRPLMRRRQAARKTGTGDNIDRFVKEKGGSAFSTQSSLKSLSSTQSSFKGVTTSENLSAGRSGGGAKFYHGEDRSASHEESTDVATPVTNEDSESFLPLSLYKPHTSWLYDQQYIAQTIAFIGSEFPVLQNFSPAQFLNIGNDEETLSIEFPIQEFAGQEFAPYKAIHSDITPLEVYYSIPQRHEVLALGIYDGVNKSLSRPFNHSVLDNPPSTKHFASLNRMPPRRAESVVDLPKPEDKASNIAVMQRKEDSLPDFQFDLTTNSTTGVLSDWIDDANQSLKDPKSVEITSPTEQQNLLVSTAKQNRESKISAQPVGIESTGISGMSASNMILQESSTADKVGTDASERTVPLAIKCIAETTHSSRKANSGEQEHQLSRHSTSSVPLLQPQVQKTSTAEILQQVGSARIRLEIVTLSKHPATYSSTPENSAQVGSKRRGNYRKQSGSQDGNDKNKRRRRRTEVKAPDTEFNSRFACPYQAYDQSQDCLKRGPRNPNGGCKGISRLKQHFNRRHVLAYRCKRCWSSFDTKEEASEHEQLASCTAKDQPQNEYFMSSQDELVVKSVCTCPDEVDMWWHFFQILIPGMRDRDVESLRALYFPYYIHFETSFLIPSLTIQETLLQPMPSMPSTTQPSLHPSEATGSFSPPFPDLSSTAPEGTSFPVQNFLVPIYQVNPQQTQSPCQFNSNTGQPSITDTPVQPSNLASGSLPVGSATISLEPTSQSSDQTQLRQNYQRLQLRNSRTETENTQLLEARLSNRTEIGRANSILDEIFAMENVPNEIYERLTQVSNILDSINERLR</sequence>
<feature type="compositionally biased region" description="Basic and acidic residues" evidence="1">
    <location>
        <begin position="71"/>
        <end position="83"/>
    </location>
</feature>
<dbReference type="PANTHER" id="PTHR38166:SF1">
    <property type="entry name" value="C2H2-TYPE DOMAIN-CONTAINING PROTEIN"/>
    <property type="match status" value="1"/>
</dbReference>
<feature type="region of interest" description="Disordered" evidence="1">
    <location>
        <begin position="364"/>
        <end position="392"/>
    </location>
</feature>
<keyword evidence="3" id="KW-1185">Reference proteome</keyword>
<dbReference type="EMBL" id="NCSJ02000418">
    <property type="protein sequence ID" value="RFU24657.1"/>
    <property type="molecule type" value="Genomic_DNA"/>
</dbReference>
<dbReference type="STRING" id="5539.A0A3E2GUE8"/>
<feature type="region of interest" description="Disordered" evidence="1">
    <location>
        <begin position="679"/>
        <end position="729"/>
    </location>
</feature>
<feature type="region of interest" description="Disordered" evidence="1">
    <location>
        <begin position="54"/>
        <end position="92"/>
    </location>
</feature>
<accession>A0A3E2GUE8</accession>
<dbReference type="Proteomes" id="UP000258309">
    <property type="component" value="Unassembled WGS sequence"/>
</dbReference>
<feature type="compositionally biased region" description="Low complexity" evidence="1">
    <location>
        <begin position="625"/>
        <end position="635"/>
    </location>
</feature>
<evidence type="ECO:0008006" key="4">
    <source>
        <dbReference type="Google" id="ProtNLM"/>
    </source>
</evidence>
<feature type="compositionally biased region" description="Polar residues" evidence="1">
    <location>
        <begin position="679"/>
        <end position="706"/>
    </location>
</feature>
<feature type="compositionally biased region" description="Polar residues" evidence="1">
    <location>
        <begin position="424"/>
        <end position="435"/>
    </location>
</feature>
<dbReference type="AlphaFoldDB" id="A0A3E2GUE8"/>
<gene>
    <name evidence="2" type="ORF">B7463_g11680</name>
</gene>
<reference evidence="2 3" key="1">
    <citation type="submission" date="2018-05" db="EMBL/GenBank/DDBJ databases">
        <title>Draft genome sequence of Scytalidium lignicola DSM 105466, a ubiquitous saprotrophic fungus.</title>
        <authorList>
            <person name="Buettner E."/>
            <person name="Gebauer A.M."/>
            <person name="Hofrichter M."/>
            <person name="Liers C."/>
            <person name="Kellner H."/>
        </authorList>
    </citation>
    <scope>NUCLEOTIDE SEQUENCE [LARGE SCALE GENOMIC DNA]</scope>
    <source>
        <strain evidence="2 3">DSM 105466</strain>
    </source>
</reference>
<comment type="caution">
    <text evidence="2">The sequence shown here is derived from an EMBL/GenBank/DDBJ whole genome shotgun (WGS) entry which is preliminary data.</text>
</comment>
<organism evidence="2 3">
    <name type="scientific">Scytalidium lignicola</name>
    <name type="common">Hyphomycete</name>
    <dbReference type="NCBI Taxonomy" id="5539"/>
    <lineage>
        <taxon>Eukaryota</taxon>
        <taxon>Fungi</taxon>
        <taxon>Dikarya</taxon>
        <taxon>Ascomycota</taxon>
        <taxon>Pezizomycotina</taxon>
        <taxon>Leotiomycetes</taxon>
        <taxon>Leotiomycetes incertae sedis</taxon>
        <taxon>Scytalidium</taxon>
    </lineage>
</organism>
<feature type="compositionally biased region" description="Basic residues" evidence="1">
    <location>
        <begin position="1"/>
        <end position="13"/>
    </location>
</feature>
<feature type="region of interest" description="Disordered" evidence="1">
    <location>
        <begin position="1"/>
        <end position="25"/>
    </location>
</feature>
<evidence type="ECO:0000256" key="1">
    <source>
        <dbReference type="SAM" id="MobiDB-lite"/>
    </source>
</evidence>
<feature type="compositionally biased region" description="Polar residues" evidence="1">
    <location>
        <begin position="714"/>
        <end position="726"/>
    </location>
</feature>
<dbReference type="OrthoDB" id="5100807at2759"/>